<proteinExistence type="predicted"/>
<sequence length="121" mass="13431">MGENLLEVFKFLRSPHSPGGGIGKTPESYSLAPELGICIRVLCIRFSCRFDVILHIRGKEDGLMDILFSLEANNTLLIDPKPVKQDAIYDETLNGHEFFNWCNCLLTIQGMFAGDDACAHG</sequence>
<name>A0AAN9MWI8_CANGL</name>
<gene>
    <name evidence="1" type="ORF">VNO77_04445</name>
</gene>
<dbReference type="EMBL" id="JAYMYQ010000001">
    <property type="protein sequence ID" value="KAK7362335.1"/>
    <property type="molecule type" value="Genomic_DNA"/>
</dbReference>
<comment type="caution">
    <text evidence="1">The sequence shown here is derived from an EMBL/GenBank/DDBJ whole genome shotgun (WGS) entry which is preliminary data.</text>
</comment>
<protein>
    <submittedName>
        <fullName evidence="1">Uncharacterized protein</fullName>
    </submittedName>
</protein>
<accession>A0AAN9MWI8</accession>
<reference evidence="1 2" key="1">
    <citation type="submission" date="2024-01" db="EMBL/GenBank/DDBJ databases">
        <title>The genomes of 5 underutilized Papilionoideae crops provide insights into root nodulation and disease resistanc.</title>
        <authorList>
            <person name="Jiang F."/>
        </authorList>
    </citation>
    <scope>NUCLEOTIDE SEQUENCE [LARGE SCALE GENOMIC DNA]</scope>
    <source>
        <strain evidence="1">LVBAO_FW01</strain>
        <tissue evidence="1">Leaves</tissue>
    </source>
</reference>
<evidence type="ECO:0000313" key="2">
    <source>
        <dbReference type="Proteomes" id="UP001367508"/>
    </source>
</evidence>
<organism evidence="1 2">
    <name type="scientific">Canavalia gladiata</name>
    <name type="common">Sword bean</name>
    <name type="synonym">Dolichos gladiatus</name>
    <dbReference type="NCBI Taxonomy" id="3824"/>
    <lineage>
        <taxon>Eukaryota</taxon>
        <taxon>Viridiplantae</taxon>
        <taxon>Streptophyta</taxon>
        <taxon>Embryophyta</taxon>
        <taxon>Tracheophyta</taxon>
        <taxon>Spermatophyta</taxon>
        <taxon>Magnoliopsida</taxon>
        <taxon>eudicotyledons</taxon>
        <taxon>Gunneridae</taxon>
        <taxon>Pentapetalae</taxon>
        <taxon>rosids</taxon>
        <taxon>fabids</taxon>
        <taxon>Fabales</taxon>
        <taxon>Fabaceae</taxon>
        <taxon>Papilionoideae</taxon>
        <taxon>50 kb inversion clade</taxon>
        <taxon>NPAAA clade</taxon>
        <taxon>indigoferoid/millettioid clade</taxon>
        <taxon>Phaseoleae</taxon>
        <taxon>Canavalia</taxon>
    </lineage>
</organism>
<evidence type="ECO:0000313" key="1">
    <source>
        <dbReference type="EMBL" id="KAK7362335.1"/>
    </source>
</evidence>
<keyword evidence="2" id="KW-1185">Reference proteome</keyword>
<dbReference type="AlphaFoldDB" id="A0AAN9MWI8"/>
<dbReference type="Proteomes" id="UP001367508">
    <property type="component" value="Unassembled WGS sequence"/>
</dbReference>